<dbReference type="AlphaFoldDB" id="A0AAN5DCD3"/>
<dbReference type="EMBL" id="BTRK01000006">
    <property type="protein sequence ID" value="GMR60921.1"/>
    <property type="molecule type" value="Genomic_DNA"/>
</dbReference>
<proteinExistence type="predicted"/>
<feature type="non-terminal residue" evidence="1">
    <location>
        <position position="1"/>
    </location>
</feature>
<protein>
    <submittedName>
        <fullName evidence="1">Uncharacterized protein</fullName>
    </submittedName>
</protein>
<accession>A0AAN5DCD3</accession>
<dbReference type="Proteomes" id="UP001328107">
    <property type="component" value="Unassembled WGS sequence"/>
</dbReference>
<gene>
    <name evidence="1" type="ORF">PMAYCL1PPCAC_31116</name>
</gene>
<sequence>PSRITPPPLHSLFLHSFQYEIQFRSIPFYSNHSLPPPPPLPLSQFASFSARGGGDIYHLCSTFSPSFTTASSFPPPPSSGVFMSSLLRTAKTREEESEEDLKVAVILTMVEMLEEVSHIQPEQKVELPKEPKKKREFDPSDFKDPILFIDDMSYCEEKEIKRLMSNCGSIARKVTFSDPIDRLFEFPPAPPPTVVQRTLSFIRKVGRLICIIDNSEEEFEMEEEESFLDYKSYGFT</sequence>
<organism evidence="1 2">
    <name type="scientific">Pristionchus mayeri</name>
    <dbReference type="NCBI Taxonomy" id="1317129"/>
    <lineage>
        <taxon>Eukaryota</taxon>
        <taxon>Metazoa</taxon>
        <taxon>Ecdysozoa</taxon>
        <taxon>Nematoda</taxon>
        <taxon>Chromadorea</taxon>
        <taxon>Rhabditida</taxon>
        <taxon>Rhabditina</taxon>
        <taxon>Diplogasteromorpha</taxon>
        <taxon>Diplogasteroidea</taxon>
        <taxon>Neodiplogasteridae</taxon>
        <taxon>Pristionchus</taxon>
    </lineage>
</organism>
<name>A0AAN5DCD3_9BILA</name>
<evidence type="ECO:0000313" key="2">
    <source>
        <dbReference type="Proteomes" id="UP001328107"/>
    </source>
</evidence>
<keyword evidence="2" id="KW-1185">Reference proteome</keyword>
<evidence type="ECO:0000313" key="1">
    <source>
        <dbReference type="EMBL" id="GMR60921.1"/>
    </source>
</evidence>
<reference evidence="2" key="1">
    <citation type="submission" date="2022-10" db="EMBL/GenBank/DDBJ databases">
        <title>Genome assembly of Pristionchus species.</title>
        <authorList>
            <person name="Yoshida K."/>
            <person name="Sommer R.J."/>
        </authorList>
    </citation>
    <scope>NUCLEOTIDE SEQUENCE [LARGE SCALE GENOMIC DNA]</scope>
    <source>
        <strain evidence="2">RS5460</strain>
    </source>
</reference>
<comment type="caution">
    <text evidence="1">The sequence shown here is derived from an EMBL/GenBank/DDBJ whole genome shotgun (WGS) entry which is preliminary data.</text>
</comment>